<evidence type="ECO:0008006" key="3">
    <source>
        <dbReference type="Google" id="ProtNLM"/>
    </source>
</evidence>
<dbReference type="AlphaFoldDB" id="A0A829HCW9"/>
<organism evidence="1 2">
    <name type="scientific">Acinetobacter gyllenbergii CIP 110306 = MTCC 11365</name>
    <dbReference type="NCBI Taxonomy" id="1217657"/>
    <lineage>
        <taxon>Bacteria</taxon>
        <taxon>Pseudomonadati</taxon>
        <taxon>Pseudomonadota</taxon>
        <taxon>Gammaproteobacteria</taxon>
        <taxon>Moraxellales</taxon>
        <taxon>Moraxellaceae</taxon>
        <taxon>Acinetobacter</taxon>
    </lineage>
</organism>
<gene>
    <name evidence="1" type="ORF">F957_03472</name>
</gene>
<protein>
    <recommendedName>
        <fullName evidence="3">Ribbon-helix-helix protein CopG domain-containing protein</fullName>
    </recommendedName>
</protein>
<reference evidence="1 2" key="1">
    <citation type="submission" date="2013-06" db="EMBL/GenBank/DDBJ databases">
        <title>The Genome Sequence of Acinetobacter gyllenbergii CIP 110306.</title>
        <authorList>
            <consortium name="The Broad Institute Genome Sequencing Platform"/>
            <consortium name="The Broad Institute Genome Sequencing Center for Infectious Disease"/>
            <person name="Cerqueira G."/>
            <person name="Feldgarden M."/>
            <person name="Courvalin P."/>
            <person name="Perichon B."/>
            <person name="Grillot-Courvalin C."/>
            <person name="Clermont D."/>
            <person name="Rocha E."/>
            <person name="Yoon E.-J."/>
            <person name="Nemec A."/>
            <person name="Young S.K."/>
            <person name="Zeng Q."/>
            <person name="Gargeya S."/>
            <person name="Fitzgerald M."/>
            <person name="Abouelleil A."/>
            <person name="Alvarado L."/>
            <person name="Berlin A.M."/>
            <person name="Chapman S.B."/>
            <person name="Dewar J."/>
            <person name="Goldberg J."/>
            <person name="Griggs A."/>
            <person name="Gujja S."/>
            <person name="Hansen M."/>
            <person name="Howarth C."/>
            <person name="Imamovic A."/>
            <person name="Larimer J."/>
            <person name="McCowan C."/>
            <person name="Murphy C."/>
            <person name="Pearson M."/>
            <person name="Priest M."/>
            <person name="Roberts A."/>
            <person name="Saif S."/>
            <person name="Shea T."/>
            <person name="Sykes S."/>
            <person name="Wortman J."/>
            <person name="Nusbaum C."/>
            <person name="Birren B."/>
        </authorList>
    </citation>
    <scope>NUCLEOTIDE SEQUENCE [LARGE SCALE GENOMIC DNA]</scope>
    <source>
        <strain evidence="1 2">CIP 110306</strain>
    </source>
</reference>
<proteinExistence type="predicted"/>
<name>A0A829HCW9_9GAMM</name>
<evidence type="ECO:0000313" key="2">
    <source>
        <dbReference type="Proteomes" id="UP000014523"/>
    </source>
</evidence>
<dbReference type="EMBL" id="ATGG01000029">
    <property type="protein sequence ID" value="EPF74542.1"/>
    <property type="molecule type" value="Genomic_DNA"/>
</dbReference>
<sequence>MEDKSNLVLDLSPKAPRKYKTLTIPMNKHEYDLLTALAERYGQSHNGIIRFALKELEKK</sequence>
<keyword evidence="2" id="KW-1185">Reference proteome</keyword>
<accession>A0A829HCW9</accession>
<evidence type="ECO:0000313" key="1">
    <source>
        <dbReference type="EMBL" id="EPF74542.1"/>
    </source>
</evidence>
<comment type="caution">
    <text evidence="1">The sequence shown here is derived from an EMBL/GenBank/DDBJ whole genome shotgun (WGS) entry which is preliminary data.</text>
</comment>
<dbReference type="Proteomes" id="UP000014523">
    <property type="component" value="Unassembled WGS sequence"/>
</dbReference>